<dbReference type="AlphaFoldDB" id="A0A8T1NR26"/>
<accession>A0A8T1NR26</accession>
<organism evidence="2 3">
    <name type="scientific">Carya illinoinensis</name>
    <name type="common">Pecan</name>
    <dbReference type="NCBI Taxonomy" id="32201"/>
    <lineage>
        <taxon>Eukaryota</taxon>
        <taxon>Viridiplantae</taxon>
        <taxon>Streptophyta</taxon>
        <taxon>Embryophyta</taxon>
        <taxon>Tracheophyta</taxon>
        <taxon>Spermatophyta</taxon>
        <taxon>Magnoliopsida</taxon>
        <taxon>eudicotyledons</taxon>
        <taxon>Gunneridae</taxon>
        <taxon>Pentapetalae</taxon>
        <taxon>rosids</taxon>
        <taxon>fabids</taxon>
        <taxon>Fagales</taxon>
        <taxon>Juglandaceae</taxon>
        <taxon>Carya</taxon>
    </lineage>
</organism>
<dbReference type="Proteomes" id="UP000811609">
    <property type="component" value="Chromosome 12"/>
</dbReference>
<sequence>MERERIRRAMRWVYCEPKFRIRTKSGFTAFESIAMYALLGAGLVVVVHWLWQAKVGFLRFEVVWFLAGSSNGINYFRRIRTGSSSVVAEVLRIKTIEGGLKHI</sequence>
<dbReference type="EMBL" id="CM031820">
    <property type="protein sequence ID" value="KAG6634059.1"/>
    <property type="molecule type" value="Genomic_DNA"/>
</dbReference>
<evidence type="ECO:0000313" key="3">
    <source>
        <dbReference type="Proteomes" id="UP000811609"/>
    </source>
</evidence>
<proteinExistence type="predicted"/>
<protein>
    <submittedName>
        <fullName evidence="2">Uncharacterized protein</fullName>
    </submittedName>
</protein>
<keyword evidence="1" id="KW-1133">Transmembrane helix</keyword>
<comment type="caution">
    <text evidence="2">The sequence shown here is derived from an EMBL/GenBank/DDBJ whole genome shotgun (WGS) entry which is preliminary data.</text>
</comment>
<evidence type="ECO:0000256" key="1">
    <source>
        <dbReference type="SAM" id="Phobius"/>
    </source>
</evidence>
<name>A0A8T1NR26_CARIL</name>
<keyword evidence="1" id="KW-0812">Transmembrane</keyword>
<evidence type="ECO:0000313" key="2">
    <source>
        <dbReference type="EMBL" id="KAG6634059.1"/>
    </source>
</evidence>
<reference evidence="2" key="1">
    <citation type="submission" date="2020-12" db="EMBL/GenBank/DDBJ databases">
        <title>WGS assembly of Carya illinoinensis cv. Pawnee.</title>
        <authorList>
            <person name="Platts A."/>
            <person name="Shu S."/>
            <person name="Wright S."/>
            <person name="Barry K."/>
            <person name="Edger P."/>
            <person name="Pires J.C."/>
            <person name="Schmutz J."/>
        </authorList>
    </citation>
    <scope>NUCLEOTIDE SEQUENCE</scope>
    <source>
        <tissue evidence="2">Leaf</tissue>
    </source>
</reference>
<gene>
    <name evidence="2" type="ORF">CIPAW_12G092500</name>
</gene>
<keyword evidence="3" id="KW-1185">Reference proteome</keyword>
<keyword evidence="1" id="KW-0472">Membrane</keyword>
<feature type="transmembrane region" description="Helical" evidence="1">
    <location>
        <begin position="27"/>
        <end position="51"/>
    </location>
</feature>